<evidence type="ECO:0000313" key="8">
    <source>
        <dbReference type="EMBL" id="MBB3195354.1"/>
    </source>
</evidence>
<dbReference type="Proteomes" id="UP000574369">
    <property type="component" value="Unassembled WGS sequence"/>
</dbReference>
<keyword evidence="9" id="KW-1185">Reference proteome</keyword>
<feature type="binding site" evidence="6">
    <location>
        <position position="401"/>
    </location>
    <ligand>
        <name>Zn(2+)</name>
        <dbReference type="ChEBI" id="CHEBI:29105"/>
    </ligand>
</feature>
<comment type="cofactor">
    <cofactor evidence="6">
        <name>Zn(2+)</name>
        <dbReference type="ChEBI" id="CHEBI:29105"/>
    </cofactor>
</comment>
<feature type="binding site" evidence="6">
    <location>
        <position position="579"/>
    </location>
    <ligand>
        <name>Zn(2+)</name>
        <dbReference type="ChEBI" id="CHEBI:29105"/>
    </ligand>
</feature>
<sequence length="885" mass="96301">MNTITRPIRERTTPPSRPDTAQDRDVLSPKGQDTVLSVFSSAEACGTTPDFDQRVEAACAKACSAIAPAWPLDRAIAVNPHWERIGMPVRAVAARMAVLGRLQVFPPRDQLRAAWHSGRIQSADLRAALLASAEARACGLDEAACIAALGPSPALPQLQQLPQLPLLIDVLDDDPQGQSRLSWRQAITHQLSQTCAAYFDRHQADWQPQRSHGLYAFWRDTLVHDHGIGVLMGLPDIARGLQALPDTREAAERWVLSRLGLPEDAWADYLEAVLLTVNGWASWCAYLGWQARLQGGSDSHLRDLLAIRLAWGAVLLECRGGSTAQRAFAALQGAWEQSAQRLQEAHHHLLVDEVWQNALDIGYQRDLAQRLAMVAPAPVLAQGPGGTPVPAPEVQAVFCIDVRSEPLRRAIESAWPAVQTLGFAGFFGLPVSYSPLGTSLDRPQLPGLLAPALSVTDEVVTLPLDASAGPDAQDVLQARHQHFRRTRQWRAGTRWPNAAFSSVEAIGAGYVGKMIGLLRPGKATRRVADDEGLSARYRPVCRPTLAGLDLEAKVALAARVLHAMSMDRTIAPLVLLMGHGSQSLNNAQAAALDCGACCGQTGEVNARALARLLNEPPVQAGLRARGLPLPADVAFVAALHNTTTDEIEGFDLDLLPLSAQARWSRLQPVLVQAGDQVRRERAASLGLDPRMPAGALLSQLQRRANDAAQIRPEWGLAGNAAFVMAPRSRTRGSVLHGRVFLHDYDAEQDADGSVLELLMTAPMLVTHWINWQYHASTSEPTRLGSGNKLLHNVVGGNLGVFEGNGGDLRIGLARQSVHDGEDWRHEAVRLTVVIDAPADAIDRVLQRHAVVRQLVEHGWLHLWRFAEGGGFQRWVTGEWRPESTR</sequence>
<evidence type="ECO:0000256" key="6">
    <source>
        <dbReference type="HAMAP-Rule" id="MF_01871"/>
    </source>
</evidence>
<feature type="region of interest" description="Disordered" evidence="7">
    <location>
        <begin position="1"/>
        <end position="27"/>
    </location>
</feature>
<evidence type="ECO:0000256" key="4">
    <source>
        <dbReference type="ARBA" id="ARBA00022833"/>
    </source>
</evidence>
<keyword evidence="5 6" id="KW-0472">Membrane</keyword>
<dbReference type="HAMAP" id="MF_01871">
    <property type="entry name" value="DabA"/>
    <property type="match status" value="1"/>
</dbReference>
<comment type="subunit">
    <text evidence="6">Forms a complex with DabB.</text>
</comment>
<comment type="subcellular location">
    <subcellularLocation>
        <location evidence="6">Cell membrane</location>
        <topology evidence="6">Peripheral membrane protein</topology>
    </subcellularLocation>
</comment>
<dbReference type="Pfam" id="PF10070">
    <property type="entry name" value="DabA"/>
    <property type="match status" value="1"/>
</dbReference>
<evidence type="ECO:0000313" key="9">
    <source>
        <dbReference type="Proteomes" id="UP000574369"/>
    </source>
</evidence>
<keyword evidence="3 6" id="KW-0479">Metal-binding</keyword>
<dbReference type="PANTHER" id="PTHR38344">
    <property type="entry name" value="UPF0753 PROTEIN AQ_863"/>
    <property type="match status" value="1"/>
</dbReference>
<feature type="binding site" evidence="6">
    <location>
        <position position="594"/>
    </location>
    <ligand>
        <name>Zn(2+)</name>
        <dbReference type="ChEBI" id="CHEBI:29105"/>
    </ligand>
</feature>
<dbReference type="PANTHER" id="PTHR38344:SF1">
    <property type="entry name" value="INORGANIC CARBON TRANSPORTER SUBUNIT DABA-RELATED"/>
    <property type="match status" value="1"/>
</dbReference>
<dbReference type="EMBL" id="JACHXO010000004">
    <property type="protein sequence ID" value="MBB3195354.1"/>
    <property type="molecule type" value="Genomic_DNA"/>
</dbReference>
<comment type="similarity">
    <text evidence="6">Belongs to the inorganic carbon transporter (TC 9.A.2) DabA family.</text>
</comment>
<reference evidence="8 9" key="1">
    <citation type="submission" date="2020-08" db="EMBL/GenBank/DDBJ databases">
        <title>Genomic Encyclopedia of Type Strains, Phase III (KMG-III): the genomes of soil and plant-associated and newly described type strains.</title>
        <authorList>
            <person name="Whitman W."/>
        </authorList>
    </citation>
    <scope>NUCLEOTIDE SEQUENCE [LARGE SCALE GENOMIC DNA]</scope>
    <source>
        <strain evidence="8 9">CECT 7247</strain>
    </source>
</reference>
<proteinExistence type="inferred from homology"/>
<keyword evidence="2 6" id="KW-1003">Cell membrane</keyword>
<accession>A0ABR6GTG2</accession>
<evidence type="ECO:0000256" key="7">
    <source>
        <dbReference type="SAM" id="MobiDB-lite"/>
    </source>
</evidence>
<feature type="binding site" evidence="6">
    <location>
        <position position="399"/>
    </location>
    <ligand>
        <name>Zn(2+)</name>
        <dbReference type="ChEBI" id="CHEBI:29105"/>
    </ligand>
</feature>
<dbReference type="RefSeq" id="WP_088451313.1">
    <property type="nucleotide sequence ID" value="NZ_JACHXO010000004.1"/>
</dbReference>
<keyword evidence="4 6" id="KW-0862">Zinc</keyword>
<evidence type="ECO:0000256" key="3">
    <source>
        <dbReference type="ARBA" id="ARBA00022723"/>
    </source>
</evidence>
<name>A0ABR6GTG2_9BURK</name>
<dbReference type="InterPro" id="IPR018752">
    <property type="entry name" value="DabA"/>
</dbReference>
<protein>
    <recommendedName>
        <fullName evidence="6">Probable inorganic carbon transporter subunit DabA</fullName>
    </recommendedName>
</protein>
<evidence type="ECO:0000256" key="2">
    <source>
        <dbReference type="ARBA" id="ARBA00022475"/>
    </source>
</evidence>
<comment type="function">
    <text evidence="6">Part of an energy-coupled inorganic carbon pump.</text>
</comment>
<keyword evidence="1 6" id="KW-0813">Transport</keyword>
<organism evidence="8 9">
    <name type="scientific">Roseateles terrae</name>
    <dbReference type="NCBI Taxonomy" id="431060"/>
    <lineage>
        <taxon>Bacteria</taxon>
        <taxon>Pseudomonadati</taxon>
        <taxon>Pseudomonadota</taxon>
        <taxon>Betaproteobacteria</taxon>
        <taxon>Burkholderiales</taxon>
        <taxon>Sphaerotilaceae</taxon>
        <taxon>Roseateles</taxon>
    </lineage>
</organism>
<gene>
    <name evidence="6" type="primary">dabA</name>
    <name evidence="8" type="ORF">FHS28_002757</name>
</gene>
<comment type="caution">
    <text evidence="8">The sequence shown here is derived from an EMBL/GenBank/DDBJ whole genome shotgun (WGS) entry which is preliminary data.</text>
</comment>
<evidence type="ECO:0000256" key="5">
    <source>
        <dbReference type="ARBA" id="ARBA00023136"/>
    </source>
</evidence>
<evidence type="ECO:0000256" key="1">
    <source>
        <dbReference type="ARBA" id="ARBA00022448"/>
    </source>
</evidence>